<dbReference type="HAMAP" id="MF_00151">
    <property type="entry name" value="PPAT_bact"/>
    <property type="match status" value="1"/>
</dbReference>
<feature type="binding site" evidence="9">
    <location>
        <begin position="9"/>
        <end position="10"/>
    </location>
    <ligand>
        <name>ATP</name>
        <dbReference type="ChEBI" id="CHEBI:30616"/>
    </ligand>
</feature>
<keyword evidence="6 9" id="KW-0460">Magnesium</keyword>
<evidence type="ECO:0000313" key="11">
    <source>
        <dbReference type="EMBL" id="MBB3022179.1"/>
    </source>
</evidence>
<comment type="pathway">
    <text evidence="9">Cofactor biosynthesis; coenzyme A biosynthesis; CoA from (R)-pantothenate: step 4/5.</text>
</comment>
<keyword evidence="12" id="KW-1185">Reference proteome</keyword>
<feature type="binding site" evidence="9">
    <location>
        <position position="90"/>
    </location>
    <ligand>
        <name>substrate</name>
    </ligand>
</feature>
<evidence type="ECO:0000256" key="6">
    <source>
        <dbReference type="ARBA" id="ARBA00022842"/>
    </source>
</evidence>
<dbReference type="GO" id="GO:0005737">
    <property type="term" value="C:cytoplasm"/>
    <property type="evidence" value="ECO:0007669"/>
    <property type="project" value="UniProtKB-SubCell"/>
</dbReference>
<dbReference type="InterPro" id="IPR001980">
    <property type="entry name" value="PPAT"/>
</dbReference>
<evidence type="ECO:0000256" key="1">
    <source>
        <dbReference type="ARBA" id="ARBA00022490"/>
    </source>
</evidence>
<comment type="cofactor">
    <cofactor evidence="9">
        <name>Mg(2+)</name>
        <dbReference type="ChEBI" id="CHEBI:18420"/>
    </cofactor>
</comment>
<dbReference type="RefSeq" id="WP_183374037.1">
    <property type="nucleotide sequence ID" value="NZ_CBCSFZ010000008.1"/>
</dbReference>
<reference evidence="11 12" key="1">
    <citation type="submission" date="2020-08" db="EMBL/GenBank/DDBJ databases">
        <title>Sequencing the genomes of 1000 actinobacteria strains.</title>
        <authorList>
            <person name="Klenk H.-P."/>
        </authorList>
    </citation>
    <scope>NUCLEOTIDE SEQUENCE [LARGE SCALE GENOMIC DNA]</scope>
    <source>
        <strain evidence="11 12">DSM 23040</strain>
    </source>
</reference>
<evidence type="ECO:0000256" key="2">
    <source>
        <dbReference type="ARBA" id="ARBA00022679"/>
    </source>
</evidence>
<evidence type="ECO:0000256" key="7">
    <source>
        <dbReference type="ARBA" id="ARBA00022993"/>
    </source>
</evidence>
<evidence type="ECO:0000256" key="4">
    <source>
        <dbReference type="ARBA" id="ARBA00022741"/>
    </source>
</evidence>
<dbReference type="EC" id="2.7.7.3" evidence="9"/>
<dbReference type="Proteomes" id="UP000568050">
    <property type="component" value="Unassembled WGS sequence"/>
</dbReference>
<dbReference type="GO" id="GO:0005524">
    <property type="term" value="F:ATP binding"/>
    <property type="evidence" value="ECO:0007669"/>
    <property type="project" value="UniProtKB-KW"/>
</dbReference>
<dbReference type="GO" id="GO:0015937">
    <property type="term" value="P:coenzyme A biosynthetic process"/>
    <property type="evidence" value="ECO:0007669"/>
    <property type="project" value="UniProtKB-UniRule"/>
</dbReference>
<keyword evidence="4 9" id="KW-0547">Nucleotide-binding</keyword>
<dbReference type="PRINTS" id="PR01020">
    <property type="entry name" value="LPSBIOSNTHSS"/>
</dbReference>
<evidence type="ECO:0000313" key="12">
    <source>
        <dbReference type="Proteomes" id="UP000568050"/>
    </source>
</evidence>
<dbReference type="NCBIfam" id="TIGR00125">
    <property type="entry name" value="cyt_tran_rel"/>
    <property type="match status" value="1"/>
</dbReference>
<feature type="domain" description="Cytidyltransferase-like" evidence="10">
    <location>
        <begin position="6"/>
        <end position="135"/>
    </location>
</feature>
<protein>
    <recommendedName>
        <fullName evidence="9">Phosphopantetheine adenylyltransferase</fullName>
        <ecNumber evidence="9">2.7.7.3</ecNumber>
    </recommendedName>
    <alternativeName>
        <fullName evidence="9">Dephospho-CoA pyrophosphorylase</fullName>
    </alternativeName>
    <alternativeName>
        <fullName evidence="9">Pantetheine-phosphate adenylyltransferase</fullName>
        <shortName evidence="9">PPAT</shortName>
    </alternativeName>
</protein>
<dbReference type="EMBL" id="JACHWP010000001">
    <property type="protein sequence ID" value="MBB3022179.1"/>
    <property type="molecule type" value="Genomic_DNA"/>
</dbReference>
<feature type="binding site" evidence="9">
    <location>
        <position position="17"/>
    </location>
    <ligand>
        <name>ATP</name>
        <dbReference type="ChEBI" id="CHEBI:30616"/>
    </ligand>
</feature>
<keyword evidence="2 9" id="KW-0808">Transferase</keyword>
<keyword evidence="7 9" id="KW-0173">Coenzyme A biosynthesis</keyword>
<evidence type="ECO:0000256" key="8">
    <source>
        <dbReference type="ARBA" id="ARBA00029346"/>
    </source>
</evidence>
<comment type="function">
    <text evidence="9">Reversibly transfers an adenylyl group from ATP to 4'-phosphopantetheine, yielding dephospho-CoA (dPCoA) and pyrophosphate.</text>
</comment>
<comment type="caution">
    <text evidence="11">The sequence shown here is derived from an EMBL/GenBank/DDBJ whole genome shotgun (WGS) entry which is preliminary data.</text>
</comment>
<keyword evidence="1 9" id="KW-0963">Cytoplasm</keyword>
<feature type="binding site" evidence="9">
    <location>
        <position position="9"/>
    </location>
    <ligand>
        <name>substrate</name>
    </ligand>
</feature>
<keyword evidence="3 9" id="KW-0548">Nucleotidyltransferase</keyword>
<evidence type="ECO:0000259" key="10">
    <source>
        <dbReference type="Pfam" id="PF01467"/>
    </source>
</evidence>
<dbReference type="InterPro" id="IPR014729">
    <property type="entry name" value="Rossmann-like_a/b/a_fold"/>
</dbReference>
<sequence>MTTAVVPGSFDPFTTGHLDLVRRASALVDRVIVAVSHNPNKNHLLDIETRLRTIRDTLEQEGLTTVTAEALPSGLLVDFAKGRGATHLIKGLRSQIDLAYEEPMARMNQHLEGIDTVFVLTDPSLSHISSTLVREVAGLGRDVSDFVPAPVLGALTATLAKDS</sequence>
<feature type="binding site" evidence="9">
    <location>
        <position position="41"/>
    </location>
    <ligand>
        <name>substrate</name>
    </ligand>
</feature>
<dbReference type="Pfam" id="PF01467">
    <property type="entry name" value="CTP_transf_like"/>
    <property type="match status" value="1"/>
</dbReference>
<comment type="similarity">
    <text evidence="9">Belongs to the bacterial CoaD family.</text>
</comment>
<dbReference type="SUPFAM" id="SSF52374">
    <property type="entry name" value="Nucleotidylyl transferase"/>
    <property type="match status" value="1"/>
</dbReference>
<accession>A0A839QTK3</accession>
<dbReference type="PANTHER" id="PTHR21342">
    <property type="entry name" value="PHOSPHOPANTETHEINE ADENYLYLTRANSFERASE"/>
    <property type="match status" value="1"/>
</dbReference>
<dbReference type="AlphaFoldDB" id="A0A839QTK3"/>
<organism evidence="11 12">
    <name type="scientific">Helcobacillus massiliensis</name>
    <dbReference type="NCBI Taxonomy" id="521392"/>
    <lineage>
        <taxon>Bacteria</taxon>
        <taxon>Bacillati</taxon>
        <taxon>Actinomycetota</taxon>
        <taxon>Actinomycetes</taxon>
        <taxon>Micrococcales</taxon>
        <taxon>Dermabacteraceae</taxon>
        <taxon>Helcobacillus</taxon>
    </lineage>
</organism>
<feature type="binding site" evidence="9">
    <location>
        <begin position="91"/>
        <end position="93"/>
    </location>
    <ligand>
        <name>ATP</name>
        <dbReference type="ChEBI" id="CHEBI:30616"/>
    </ligand>
</feature>
<feature type="binding site" evidence="9">
    <location>
        <position position="101"/>
    </location>
    <ligand>
        <name>ATP</name>
        <dbReference type="ChEBI" id="CHEBI:30616"/>
    </ligand>
</feature>
<dbReference type="GO" id="GO:0004595">
    <property type="term" value="F:pantetheine-phosphate adenylyltransferase activity"/>
    <property type="evidence" value="ECO:0007669"/>
    <property type="project" value="UniProtKB-UniRule"/>
</dbReference>
<comment type="subunit">
    <text evidence="9">Homohexamer.</text>
</comment>
<comment type="catalytic activity">
    <reaction evidence="8 9">
        <text>(R)-4'-phosphopantetheine + ATP + H(+) = 3'-dephospho-CoA + diphosphate</text>
        <dbReference type="Rhea" id="RHEA:19801"/>
        <dbReference type="ChEBI" id="CHEBI:15378"/>
        <dbReference type="ChEBI" id="CHEBI:30616"/>
        <dbReference type="ChEBI" id="CHEBI:33019"/>
        <dbReference type="ChEBI" id="CHEBI:57328"/>
        <dbReference type="ChEBI" id="CHEBI:61723"/>
        <dbReference type="EC" id="2.7.7.3"/>
    </reaction>
</comment>
<keyword evidence="5 9" id="KW-0067">ATP-binding</keyword>
<dbReference type="PANTHER" id="PTHR21342:SF1">
    <property type="entry name" value="PHOSPHOPANTETHEINE ADENYLYLTRANSFERASE"/>
    <property type="match status" value="1"/>
</dbReference>
<evidence type="ECO:0000256" key="3">
    <source>
        <dbReference type="ARBA" id="ARBA00022695"/>
    </source>
</evidence>
<feature type="binding site" evidence="9">
    <location>
        <begin position="125"/>
        <end position="131"/>
    </location>
    <ligand>
        <name>ATP</name>
        <dbReference type="ChEBI" id="CHEBI:30616"/>
    </ligand>
</feature>
<proteinExistence type="inferred from homology"/>
<dbReference type="Gene3D" id="3.40.50.620">
    <property type="entry name" value="HUPs"/>
    <property type="match status" value="1"/>
</dbReference>
<gene>
    <name evidence="9" type="primary">coaD</name>
    <name evidence="11" type="ORF">FHX50_000427</name>
</gene>
<dbReference type="NCBIfam" id="TIGR01510">
    <property type="entry name" value="coaD_prev_kdtB"/>
    <property type="match status" value="1"/>
</dbReference>
<comment type="subcellular location">
    <subcellularLocation>
        <location evidence="9">Cytoplasm</location>
    </subcellularLocation>
</comment>
<dbReference type="UniPathway" id="UPA00241">
    <property type="reaction ID" value="UER00355"/>
</dbReference>
<dbReference type="InterPro" id="IPR004821">
    <property type="entry name" value="Cyt_trans-like"/>
</dbReference>
<name>A0A839QTK3_9MICO</name>
<feature type="site" description="Transition state stabilizer" evidence="9">
    <location>
        <position position="17"/>
    </location>
</feature>
<evidence type="ECO:0000256" key="5">
    <source>
        <dbReference type="ARBA" id="ARBA00022840"/>
    </source>
</evidence>
<feature type="binding site" evidence="9">
    <location>
        <position position="76"/>
    </location>
    <ligand>
        <name>substrate</name>
    </ligand>
</feature>
<evidence type="ECO:0000256" key="9">
    <source>
        <dbReference type="HAMAP-Rule" id="MF_00151"/>
    </source>
</evidence>